<protein>
    <submittedName>
        <fullName evidence="3">SDR family oxidoreductase</fullName>
    </submittedName>
</protein>
<name>A0ABS8A516_9FLAO</name>
<keyword evidence="4" id="KW-1185">Reference proteome</keyword>
<proteinExistence type="inferred from homology"/>
<evidence type="ECO:0000313" key="4">
    <source>
        <dbReference type="Proteomes" id="UP000618240"/>
    </source>
</evidence>
<dbReference type="Pfam" id="PF00106">
    <property type="entry name" value="adh_short"/>
    <property type="match status" value="1"/>
</dbReference>
<dbReference type="InterPro" id="IPR002347">
    <property type="entry name" value="SDR_fam"/>
</dbReference>
<dbReference type="PRINTS" id="PR00081">
    <property type="entry name" value="GDHRDH"/>
</dbReference>
<dbReference type="Gene3D" id="3.40.50.720">
    <property type="entry name" value="NAD(P)-binding Rossmann-like Domain"/>
    <property type="match status" value="1"/>
</dbReference>
<comment type="caution">
    <text evidence="3">The sequence shown here is derived from an EMBL/GenBank/DDBJ whole genome shotgun (WGS) entry which is preliminary data.</text>
</comment>
<organism evidence="3 4">
    <name type="scientific">Chryseobacterium tagetis</name>
    <dbReference type="NCBI Taxonomy" id="2801334"/>
    <lineage>
        <taxon>Bacteria</taxon>
        <taxon>Pseudomonadati</taxon>
        <taxon>Bacteroidota</taxon>
        <taxon>Flavobacteriia</taxon>
        <taxon>Flavobacteriales</taxon>
        <taxon>Weeksellaceae</taxon>
        <taxon>Chryseobacterium group</taxon>
        <taxon>Chryseobacterium</taxon>
    </lineage>
</organism>
<evidence type="ECO:0000256" key="1">
    <source>
        <dbReference type="ARBA" id="ARBA00006484"/>
    </source>
</evidence>
<dbReference type="InterPro" id="IPR036291">
    <property type="entry name" value="NAD(P)-bd_dom_sf"/>
</dbReference>
<dbReference type="RefSeq" id="WP_225689122.1">
    <property type="nucleotide sequence ID" value="NZ_JAERSE020000003.1"/>
</dbReference>
<gene>
    <name evidence="3" type="ORF">JI747_012365</name>
</gene>
<dbReference type="InterPro" id="IPR051911">
    <property type="entry name" value="SDR_oxidoreductase"/>
</dbReference>
<dbReference type="PANTHER" id="PTHR43976:SF16">
    <property type="entry name" value="SHORT-CHAIN DEHYDROGENASE_REDUCTASE FAMILY PROTEIN"/>
    <property type="match status" value="1"/>
</dbReference>
<comment type="similarity">
    <text evidence="1">Belongs to the short-chain dehydrogenases/reductases (SDR) family.</text>
</comment>
<accession>A0ABS8A516</accession>
<evidence type="ECO:0000313" key="3">
    <source>
        <dbReference type="EMBL" id="MCA6067980.1"/>
    </source>
</evidence>
<dbReference type="SUPFAM" id="SSF51735">
    <property type="entry name" value="NAD(P)-binding Rossmann-fold domains"/>
    <property type="match status" value="1"/>
</dbReference>
<sequence>MRQNIFVQLKLNKMNKTIFITGASSGIGKASAKLFAANGWNVIATMRKPEIETELIEFENISLLRLDVTNLKQIQETVQYVLSKHNVDVVFNNAGYALMGALEAVSDEEISTQMETNFFGVVRVTKAFIPYFREKGEGLFITTGSSAGLAGFPIGSIYDASKWAIEGWSESLSYELSELNIGIKTIEPGMVATEIMNKSPMISHPVYDSLVSRFVAAITQQENMTTPEQIAEVVYGAATDGSKRLRYVCGEDAVAMYKHRLAVGDEAFREGIFEMMNSGKSII</sequence>
<evidence type="ECO:0000256" key="2">
    <source>
        <dbReference type="ARBA" id="ARBA00023002"/>
    </source>
</evidence>
<dbReference type="CDD" id="cd05374">
    <property type="entry name" value="17beta-HSD-like_SDR_c"/>
    <property type="match status" value="1"/>
</dbReference>
<dbReference type="PANTHER" id="PTHR43976">
    <property type="entry name" value="SHORT CHAIN DEHYDROGENASE"/>
    <property type="match status" value="1"/>
</dbReference>
<dbReference type="EMBL" id="JAERSE020000003">
    <property type="protein sequence ID" value="MCA6067980.1"/>
    <property type="molecule type" value="Genomic_DNA"/>
</dbReference>
<dbReference type="Proteomes" id="UP000618240">
    <property type="component" value="Unassembled WGS sequence"/>
</dbReference>
<reference evidence="3 4" key="1">
    <citation type="submission" date="2021-09" db="EMBL/GenBank/DDBJ databases">
        <title>Genome sequencing and assembly of Chryseobacterium sp. RG1.</title>
        <authorList>
            <person name="Chhetri G."/>
        </authorList>
    </citation>
    <scope>NUCLEOTIDE SEQUENCE [LARGE SCALE GENOMIC DNA]</scope>
    <source>
        <strain evidence="3 4">RG1</strain>
    </source>
</reference>
<keyword evidence="2" id="KW-0560">Oxidoreductase</keyword>